<keyword evidence="3" id="KW-1185">Reference proteome</keyword>
<dbReference type="GO" id="GO:0035869">
    <property type="term" value="C:ciliary transition zone"/>
    <property type="evidence" value="ECO:0007669"/>
    <property type="project" value="TreeGrafter"/>
</dbReference>
<reference evidence="2" key="1">
    <citation type="submission" date="2021-02" db="EMBL/GenBank/DDBJ databases">
        <title>Comparative genomics reveals that relaxation of natural selection precedes convergent phenotypic evolution of cavefish.</title>
        <authorList>
            <person name="Peng Z."/>
        </authorList>
    </citation>
    <scope>NUCLEOTIDE SEQUENCE</scope>
    <source>
        <tissue evidence="2">Muscle</tissue>
    </source>
</reference>
<dbReference type="GO" id="GO:1904491">
    <property type="term" value="P:protein localization to ciliary transition zone"/>
    <property type="evidence" value="ECO:0007669"/>
    <property type="project" value="TreeGrafter"/>
</dbReference>
<protein>
    <submittedName>
        <fullName evidence="2">Nephrocystin-4</fullName>
    </submittedName>
</protein>
<dbReference type="InterPro" id="IPR029775">
    <property type="entry name" value="NPHP4"/>
</dbReference>
<dbReference type="PANTHER" id="PTHR31043">
    <property type="entry name" value="NEPHROCYSTIN-4"/>
    <property type="match status" value="1"/>
</dbReference>
<comment type="caution">
    <text evidence="2">The sequence shown here is derived from an EMBL/GenBank/DDBJ whole genome shotgun (WGS) entry which is preliminary data.</text>
</comment>
<feature type="domain" description="NPHP4 C2-like" evidence="1">
    <location>
        <begin position="59"/>
        <end position="175"/>
    </location>
</feature>
<accession>A0A9W7WDP4</accession>
<dbReference type="GO" id="GO:0036064">
    <property type="term" value="C:ciliary basal body"/>
    <property type="evidence" value="ECO:0007669"/>
    <property type="project" value="TreeGrafter"/>
</dbReference>
<evidence type="ECO:0000313" key="2">
    <source>
        <dbReference type="EMBL" id="KAI7797372.1"/>
    </source>
</evidence>
<proteinExistence type="predicted"/>
<gene>
    <name evidence="2" type="ORF">IRJ41_000341</name>
</gene>
<dbReference type="Pfam" id="PF26186">
    <property type="entry name" value="NPHP4_C2_3rd"/>
    <property type="match status" value="1"/>
</dbReference>
<dbReference type="PANTHER" id="PTHR31043:SF3">
    <property type="entry name" value="NEPHROCYSTIN-4"/>
    <property type="match status" value="1"/>
</dbReference>
<evidence type="ECO:0000259" key="1">
    <source>
        <dbReference type="Pfam" id="PF26186"/>
    </source>
</evidence>
<dbReference type="InterPro" id="IPR058765">
    <property type="entry name" value="NPHP4_C2-like"/>
</dbReference>
<organism evidence="2 3">
    <name type="scientific">Triplophysa rosa</name>
    <name type="common">Cave loach</name>
    <dbReference type="NCBI Taxonomy" id="992332"/>
    <lineage>
        <taxon>Eukaryota</taxon>
        <taxon>Metazoa</taxon>
        <taxon>Chordata</taxon>
        <taxon>Craniata</taxon>
        <taxon>Vertebrata</taxon>
        <taxon>Euteleostomi</taxon>
        <taxon>Actinopterygii</taxon>
        <taxon>Neopterygii</taxon>
        <taxon>Teleostei</taxon>
        <taxon>Ostariophysi</taxon>
        <taxon>Cypriniformes</taxon>
        <taxon>Nemacheilidae</taxon>
        <taxon>Triplophysa</taxon>
    </lineage>
</organism>
<dbReference type="EMBL" id="JAFHDT010000017">
    <property type="protein sequence ID" value="KAI7797372.1"/>
    <property type="molecule type" value="Genomic_DNA"/>
</dbReference>
<dbReference type="GO" id="GO:0090090">
    <property type="term" value="P:negative regulation of canonical Wnt signaling pathway"/>
    <property type="evidence" value="ECO:0007669"/>
    <property type="project" value="InterPro"/>
</dbReference>
<dbReference type="AlphaFoldDB" id="A0A9W7WDP4"/>
<dbReference type="GO" id="GO:0097730">
    <property type="term" value="C:non-motile cilium"/>
    <property type="evidence" value="ECO:0007669"/>
    <property type="project" value="InterPro"/>
</dbReference>
<dbReference type="GO" id="GO:0097546">
    <property type="term" value="C:ciliary base"/>
    <property type="evidence" value="ECO:0007669"/>
    <property type="project" value="TreeGrafter"/>
</dbReference>
<sequence length="218" mass="24004">MRPNDDRFFPLNLKVPFACVTCRESNWIRGLLCLFVVISIVFNTNLPDPHQSGFSHSTETAFTPRCPGLQLQYRVDPQFLKPGERVWFLRYLALHSLQIDVWDSESLMLIGSTAVELKHMLRQGRAAVQVCHELEVITTEYLQDASCDGKHGAFPPINVYTTVKGILHLRLGNVGGSVSSSQSSLALPPAHSHVVLPSDAARGLAGGSVPAFTVLKLN</sequence>
<evidence type="ECO:0000313" key="3">
    <source>
        <dbReference type="Proteomes" id="UP001059041"/>
    </source>
</evidence>
<name>A0A9W7WDP4_TRIRA</name>
<feature type="non-terminal residue" evidence="2">
    <location>
        <position position="218"/>
    </location>
</feature>
<dbReference type="Proteomes" id="UP001059041">
    <property type="component" value="Linkage Group LG17"/>
</dbReference>